<dbReference type="Gene3D" id="3.10.450.50">
    <property type="match status" value="1"/>
</dbReference>
<keyword evidence="9" id="KW-1185">Reference proteome</keyword>
<name>A0ABR6BHI7_9PSEU</name>
<evidence type="ECO:0000313" key="8">
    <source>
        <dbReference type="EMBL" id="MBA8926151.1"/>
    </source>
</evidence>
<dbReference type="SUPFAM" id="SSF88659">
    <property type="entry name" value="Sigma3 and sigma4 domains of RNA polymerase sigma factors"/>
    <property type="match status" value="1"/>
</dbReference>
<comment type="similarity">
    <text evidence="1">Belongs to the sigma-70 factor family. ECF subfamily.</text>
</comment>
<dbReference type="RefSeq" id="WP_182837639.1">
    <property type="nucleotide sequence ID" value="NZ_BAAABQ010000009.1"/>
</dbReference>
<feature type="domain" description="RNA polymerase sigma-70 region 2" evidence="6">
    <location>
        <begin position="9"/>
        <end position="71"/>
    </location>
</feature>
<dbReference type="Pfam" id="PF04542">
    <property type="entry name" value="Sigma70_r2"/>
    <property type="match status" value="1"/>
</dbReference>
<evidence type="ECO:0000259" key="6">
    <source>
        <dbReference type="Pfam" id="PF04542"/>
    </source>
</evidence>
<keyword evidence="4" id="KW-0731">Sigma factor</keyword>
<evidence type="ECO:0000313" key="9">
    <source>
        <dbReference type="Proteomes" id="UP000517916"/>
    </source>
</evidence>
<organism evidence="8 9">
    <name type="scientific">Kutzneria viridogrisea</name>
    <dbReference type="NCBI Taxonomy" id="47990"/>
    <lineage>
        <taxon>Bacteria</taxon>
        <taxon>Bacillati</taxon>
        <taxon>Actinomycetota</taxon>
        <taxon>Actinomycetes</taxon>
        <taxon>Pseudonocardiales</taxon>
        <taxon>Pseudonocardiaceae</taxon>
        <taxon>Kutzneria</taxon>
    </lineage>
</organism>
<dbReference type="InterPro" id="IPR013324">
    <property type="entry name" value="RNA_pol_sigma_r3/r4-like"/>
</dbReference>
<evidence type="ECO:0000256" key="3">
    <source>
        <dbReference type="ARBA" id="ARBA00023015"/>
    </source>
</evidence>
<dbReference type="InterPro" id="IPR014284">
    <property type="entry name" value="RNA_pol_sigma-70_dom"/>
</dbReference>
<evidence type="ECO:0000256" key="2">
    <source>
        <dbReference type="ARBA" id="ARBA00011344"/>
    </source>
</evidence>
<dbReference type="InterPro" id="IPR052704">
    <property type="entry name" value="ECF_Sigma-70_Domain"/>
</dbReference>
<keyword evidence="5" id="KW-0804">Transcription</keyword>
<evidence type="ECO:0000256" key="1">
    <source>
        <dbReference type="ARBA" id="ARBA00010641"/>
    </source>
</evidence>
<dbReference type="SUPFAM" id="SSF88946">
    <property type="entry name" value="Sigma2 domain of RNA polymerase sigma factors"/>
    <property type="match status" value="1"/>
</dbReference>
<dbReference type="InterPro" id="IPR036388">
    <property type="entry name" value="WH-like_DNA-bd_sf"/>
</dbReference>
<evidence type="ECO:0000256" key="5">
    <source>
        <dbReference type="ARBA" id="ARBA00023163"/>
    </source>
</evidence>
<comment type="subunit">
    <text evidence="2">Interacts transiently with the RNA polymerase catalytic core formed by RpoA, RpoB, RpoC and RpoZ (2 alpha, 1 beta, 1 beta' and 1 omega subunit) to form the RNA polymerase holoenzyme that can initiate transcription.</text>
</comment>
<feature type="domain" description="RNA polymerase sigma factor 70 region 4 type 2" evidence="7">
    <location>
        <begin position="107"/>
        <end position="158"/>
    </location>
</feature>
<dbReference type="Gene3D" id="1.10.1740.10">
    <property type="match status" value="1"/>
</dbReference>
<dbReference type="EMBL" id="JACJID010000002">
    <property type="protein sequence ID" value="MBA8926151.1"/>
    <property type="molecule type" value="Genomic_DNA"/>
</dbReference>
<dbReference type="InterPro" id="IPR032710">
    <property type="entry name" value="NTF2-like_dom_sf"/>
</dbReference>
<dbReference type="InterPro" id="IPR013325">
    <property type="entry name" value="RNA_pol_sigma_r2"/>
</dbReference>
<evidence type="ECO:0000256" key="4">
    <source>
        <dbReference type="ARBA" id="ARBA00023082"/>
    </source>
</evidence>
<dbReference type="InterPro" id="IPR013249">
    <property type="entry name" value="RNA_pol_sigma70_r4_t2"/>
</dbReference>
<protein>
    <submittedName>
        <fullName evidence="8">RNA polymerase sigma-70 factor (ECF subfamily)</fullName>
    </submittedName>
</protein>
<dbReference type="SUPFAM" id="SSF54427">
    <property type="entry name" value="NTF2-like"/>
    <property type="match status" value="1"/>
</dbReference>
<dbReference type="Proteomes" id="UP000517916">
    <property type="component" value="Unassembled WGS sequence"/>
</dbReference>
<sequence>MDGLAEGFEAQRDHLRAVAHRILGSPSEAEDAVQEAWLRLSRVDATEVDNLAGWLRTVVTRICLDVLRARRARREDLTEQEVFAQVSDPARWSAPEDEAVLADSVSRALLVVLDTLTPAERVAFVLHDVFAVPFDQIAPIVERTPVTTKKLASRARQKVRGTPAVPAAELARNRRVVTAFLAAARSGDLDAVLAVLAPDVVRRADLAAVPPGGVAEVRGARAVAEGTVLLARRSRFAEVALINGAVGVVVAPRGRLVFALTFTVERDRIAAYEVIADPARLRRLDLAVLD</sequence>
<evidence type="ECO:0000259" key="7">
    <source>
        <dbReference type="Pfam" id="PF08281"/>
    </source>
</evidence>
<proteinExistence type="inferred from homology"/>
<accession>A0ABR6BHI7</accession>
<dbReference type="PANTHER" id="PTHR30173:SF43">
    <property type="entry name" value="ECF RNA POLYMERASE SIGMA FACTOR SIGI-RELATED"/>
    <property type="match status" value="1"/>
</dbReference>
<keyword evidence="3" id="KW-0805">Transcription regulation</keyword>
<dbReference type="NCBIfam" id="TIGR02937">
    <property type="entry name" value="sigma70-ECF"/>
    <property type="match status" value="1"/>
</dbReference>
<dbReference type="InterPro" id="IPR007627">
    <property type="entry name" value="RNA_pol_sigma70_r2"/>
</dbReference>
<dbReference type="Gene3D" id="1.10.10.10">
    <property type="entry name" value="Winged helix-like DNA-binding domain superfamily/Winged helix DNA-binding domain"/>
    <property type="match status" value="1"/>
</dbReference>
<gene>
    <name evidence="8" type="ORF">BC739_003350</name>
</gene>
<dbReference type="PANTHER" id="PTHR30173">
    <property type="entry name" value="SIGMA 19 FACTOR"/>
    <property type="match status" value="1"/>
</dbReference>
<comment type="caution">
    <text evidence="8">The sequence shown here is derived from an EMBL/GenBank/DDBJ whole genome shotgun (WGS) entry which is preliminary data.</text>
</comment>
<reference evidence="8 9" key="1">
    <citation type="submission" date="2020-08" db="EMBL/GenBank/DDBJ databases">
        <title>Genomic Encyclopedia of Archaeal and Bacterial Type Strains, Phase II (KMG-II): from individual species to whole genera.</title>
        <authorList>
            <person name="Goeker M."/>
        </authorList>
    </citation>
    <scope>NUCLEOTIDE SEQUENCE [LARGE SCALE GENOMIC DNA]</scope>
    <source>
        <strain evidence="8 9">DSM 43850</strain>
    </source>
</reference>
<dbReference type="Pfam" id="PF08281">
    <property type="entry name" value="Sigma70_r4_2"/>
    <property type="match status" value="1"/>
</dbReference>